<dbReference type="InterPro" id="IPR024253">
    <property type="entry name" value="Phosducin_thioredoxin-like_dom"/>
</dbReference>
<sequence>PTIHSLGGPQQLVTPNSLSESRSKFLLSFPLHSSQVTYLPDYVAHTLAAHSYKRILTPPPPFSFDPEFLLFLLSFNMSSAQDEFDRLIRANRDSSRTHPEDRDQSGSDSPANNNDASADDQYELSDADSDYGDHIKREDGNMVSRTGAYTVPSTVFEANTGPKGVIADAQSFERARKKSFRRTLLSAARLDSHSKFFGGNSSNNNITQHSQASSSPPSDEEDEFMRRWRESRLQELQERGQRRPSPSKRIYGRVDTVDAEGYLNAIERVASDTVVVVCIYDPESSVSAQVEDAIEVVARKYITTHFIKLHHEIAEMSHIEAPALLAYKGGDIISTLIDIPRQIPRGGEISSLTIEDLLKRNRVF</sequence>
<evidence type="ECO:0000259" key="3">
    <source>
        <dbReference type="Pfam" id="PF02114"/>
    </source>
</evidence>
<dbReference type="SUPFAM" id="SSF52833">
    <property type="entry name" value="Thioredoxin-like"/>
    <property type="match status" value="1"/>
</dbReference>
<feature type="non-terminal residue" evidence="4">
    <location>
        <position position="1"/>
    </location>
</feature>
<feature type="region of interest" description="Disordered" evidence="2">
    <location>
        <begin position="193"/>
        <end position="224"/>
    </location>
</feature>
<proteinExistence type="inferred from homology"/>
<dbReference type="eggNOG" id="KOG3171">
    <property type="taxonomic scope" value="Eukaryota"/>
</dbReference>
<dbReference type="Pfam" id="PF02114">
    <property type="entry name" value="Phosducin"/>
    <property type="match status" value="1"/>
</dbReference>
<name>A0A093XM03_TALMA</name>
<dbReference type="Gene3D" id="3.40.30.10">
    <property type="entry name" value="Glutaredoxin"/>
    <property type="match status" value="1"/>
</dbReference>
<reference evidence="4" key="1">
    <citation type="journal article" date="2014" name="PLoS Genet.">
        <title>Signature Gene Expression Reveals Novel Clues to the Molecular Mechanisms of Dimorphic Transition in Penicillium marneffei.</title>
        <authorList>
            <person name="Yang E."/>
            <person name="Wang G."/>
            <person name="Cai J."/>
            <person name="Woo P.C."/>
            <person name="Lau S.K."/>
            <person name="Yuen K.-Y."/>
            <person name="Chow W.-N."/>
            <person name="Lin X."/>
        </authorList>
    </citation>
    <scope>NUCLEOTIDE SEQUENCE [LARGE SCALE GENOMIC DNA]</scope>
    <source>
        <strain evidence="4">PM1</strain>
    </source>
</reference>
<dbReference type="InterPro" id="IPR036249">
    <property type="entry name" value="Thioredoxin-like_sf"/>
</dbReference>
<feature type="region of interest" description="Disordered" evidence="2">
    <location>
        <begin position="91"/>
        <end position="139"/>
    </location>
</feature>
<dbReference type="GO" id="GO:0008277">
    <property type="term" value="P:regulation of G protein-coupled receptor signaling pathway"/>
    <property type="evidence" value="ECO:0007669"/>
    <property type="project" value="InterPro"/>
</dbReference>
<feature type="compositionally biased region" description="Low complexity" evidence="2">
    <location>
        <begin position="196"/>
        <end position="205"/>
    </location>
</feature>
<feature type="domain" description="Phosducin" evidence="3">
    <location>
        <begin position="158"/>
        <end position="343"/>
    </location>
</feature>
<dbReference type="InterPro" id="IPR001200">
    <property type="entry name" value="Phosducin"/>
</dbReference>
<evidence type="ECO:0000256" key="2">
    <source>
        <dbReference type="SAM" id="MobiDB-lite"/>
    </source>
</evidence>
<feature type="compositionally biased region" description="Polar residues" evidence="2">
    <location>
        <begin position="106"/>
        <end position="116"/>
    </location>
</feature>
<comment type="caution">
    <text evidence="4">The sequence shown here is derived from an EMBL/GenBank/DDBJ whole genome shotgun (WGS) entry which is preliminary data.</text>
</comment>
<evidence type="ECO:0000256" key="1">
    <source>
        <dbReference type="ARBA" id="ARBA00009686"/>
    </source>
</evidence>
<protein>
    <submittedName>
        <fullName evidence="4">Phosducin-like protein</fullName>
    </submittedName>
</protein>
<gene>
    <name evidence="4" type="ORF">GQ26_0190340</name>
</gene>
<dbReference type="EMBL" id="JPOX01000019">
    <property type="protein sequence ID" value="KFX46263.1"/>
    <property type="molecule type" value="Genomic_DNA"/>
</dbReference>
<accession>A0A093XM03</accession>
<dbReference type="InterPro" id="IPR051499">
    <property type="entry name" value="Phosducin-like_reg"/>
</dbReference>
<dbReference type="PANTHER" id="PTHR46052">
    <property type="entry name" value="PHOSDUCIN-LIKE PROTEIN"/>
    <property type="match status" value="1"/>
</dbReference>
<dbReference type="AlphaFoldDB" id="A0A093XM03"/>
<feature type="compositionally biased region" description="Acidic residues" evidence="2">
    <location>
        <begin position="117"/>
        <end position="130"/>
    </location>
</feature>
<dbReference type="CDD" id="cd02987">
    <property type="entry name" value="Phd_like_Phd"/>
    <property type="match status" value="1"/>
</dbReference>
<dbReference type="PANTHER" id="PTHR46052:SF1">
    <property type="entry name" value="PHOSDUCIN-LIKE PROTEIN"/>
    <property type="match status" value="1"/>
</dbReference>
<feature type="compositionally biased region" description="Basic and acidic residues" evidence="2">
    <location>
        <begin position="91"/>
        <end position="105"/>
    </location>
</feature>
<evidence type="ECO:0000313" key="4">
    <source>
        <dbReference type="EMBL" id="KFX46263.1"/>
    </source>
</evidence>
<organism evidence="4">
    <name type="scientific">Talaromyces marneffei PM1</name>
    <dbReference type="NCBI Taxonomy" id="1077442"/>
    <lineage>
        <taxon>Eukaryota</taxon>
        <taxon>Fungi</taxon>
        <taxon>Dikarya</taxon>
        <taxon>Ascomycota</taxon>
        <taxon>Pezizomycotina</taxon>
        <taxon>Eurotiomycetes</taxon>
        <taxon>Eurotiomycetidae</taxon>
        <taxon>Eurotiales</taxon>
        <taxon>Trichocomaceae</taxon>
        <taxon>Talaromyces</taxon>
        <taxon>Talaromyces sect. Talaromyces</taxon>
    </lineage>
</organism>
<dbReference type="HOGENOM" id="CLU_053880_0_0_1"/>
<comment type="similarity">
    <text evidence="1">Belongs to the phosducin family.</text>
</comment>